<feature type="region of interest" description="Disordered" evidence="1">
    <location>
        <begin position="579"/>
        <end position="680"/>
    </location>
</feature>
<feature type="compositionally biased region" description="Polar residues" evidence="1">
    <location>
        <begin position="242"/>
        <end position="258"/>
    </location>
</feature>
<feature type="compositionally biased region" description="Low complexity" evidence="1">
    <location>
        <begin position="583"/>
        <end position="592"/>
    </location>
</feature>
<evidence type="ECO:0000256" key="1">
    <source>
        <dbReference type="SAM" id="MobiDB-lite"/>
    </source>
</evidence>
<feature type="region of interest" description="Disordered" evidence="1">
    <location>
        <begin position="159"/>
        <end position="354"/>
    </location>
</feature>
<dbReference type="Proteomes" id="UP000054007">
    <property type="component" value="Unassembled WGS sequence"/>
</dbReference>
<feature type="compositionally biased region" description="Polar residues" evidence="1">
    <location>
        <begin position="607"/>
        <end position="626"/>
    </location>
</feature>
<evidence type="ECO:0000313" key="2">
    <source>
        <dbReference type="EMBL" id="KIY62437.1"/>
    </source>
</evidence>
<evidence type="ECO:0000313" key="3">
    <source>
        <dbReference type="Proteomes" id="UP000054007"/>
    </source>
</evidence>
<keyword evidence="3" id="KW-1185">Reference proteome</keyword>
<organism evidence="2 3">
    <name type="scientific">Cylindrobasidium torrendii FP15055 ss-10</name>
    <dbReference type="NCBI Taxonomy" id="1314674"/>
    <lineage>
        <taxon>Eukaryota</taxon>
        <taxon>Fungi</taxon>
        <taxon>Dikarya</taxon>
        <taxon>Basidiomycota</taxon>
        <taxon>Agaricomycotina</taxon>
        <taxon>Agaricomycetes</taxon>
        <taxon>Agaricomycetidae</taxon>
        <taxon>Agaricales</taxon>
        <taxon>Marasmiineae</taxon>
        <taxon>Physalacriaceae</taxon>
        <taxon>Cylindrobasidium</taxon>
    </lineage>
</organism>
<accession>A0A0D7AW51</accession>
<feature type="compositionally biased region" description="Low complexity" evidence="1">
    <location>
        <begin position="269"/>
        <end position="287"/>
    </location>
</feature>
<feature type="compositionally biased region" description="Polar residues" evidence="1">
    <location>
        <begin position="165"/>
        <end position="182"/>
    </location>
</feature>
<reference evidence="2 3" key="1">
    <citation type="journal article" date="2015" name="Fungal Genet. Biol.">
        <title>Evolution of novel wood decay mechanisms in Agaricales revealed by the genome sequences of Fistulina hepatica and Cylindrobasidium torrendii.</title>
        <authorList>
            <person name="Floudas D."/>
            <person name="Held B.W."/>
            <person name="Riley R."/>
            <person name="Nagy L.G."/>
            <person name="Koehler G."/>
            <person name="Ransdell A.S."/>
            <person name="Younus H."/>
            <person name="Chow J."/>
            <person name="Chiniquy J."/>
            <person name="Lipzen A."/>
            <person name="Tritt A."/>
            <person name="Sun H."/>
            <person name="Haridas S."/>
            <person name="LaButti K."/>
            <person name="Ohm R.A."/>
            <person name="Kues U."/>
            <person name="Blanchette R.A."/>
            <person name="Grigoriev I.V."/>
            <person name="Minto R.E."/>
            <person name="Hibbett D.S."/>
        </authorList>
    </citation>
    <scope>NUCLEOTIDE SEQUENCE [LARGE SCALE GENOMIC DNA]</scope>
    <source>
        <strain evidence="2 3">FP15055 ss-10</strain>
    </source>
</reference>
<name>A0A0D7AW51_9AGAR</name>
<protein>
    <submittedName>
        <fullName evidence="2">Uncharacterized protein</fullName>
    </submittedName>
</protein>
<sequence>METQVIRVLEVIIDSDSDCIIIQTSRRDVSTCLLVLLPLYRKYGWEDLPLSLVLHEPRLRYLSALLDLTSAFVSFEEAPLRVVAAADALAKSSYKKLPPPNRSWLQAECAARLVYLRALLQTPSDEDANIAAETKLAAKQLEDVYYRVQETAIKKPVASEYNDEIPSSSKSKAPVGATSSEGLSDYLSHAGTIPSTESPSMAPSSGARTDSVAPRWSNITQELERSRAGGASSATIVPRSSIAPSSGGRPQSLSSRWSNLMGEPDRGRAGSTSSAAIASHSGIAPSSRVEPRSTSSNLKRELDRGRAGSTSSTIIAPTMAEASSASVTASKPLPVPSKPESIPPPPTNQPLPYRKGKYVRRAVLLKTKGLPYLRKRLEIALRCEEAYPNIVNSRAGWPNMPREFWNDALEALRKIKAPSPPATGQRDNGKRSAQSEGDGEIAAKRLKTENGELPADGFLIEKSRSYVVAGTDNVLEELTHFHKKGAWKTSPIIAVVWLAGYVPGPFQEAFSIIPHLVSGLEGVKLVVLPQTGTWRTLAPPQAMFDPFQGPVFALKASTKVDLTDMEELLARIPGRDSKASRVTLPTTKTLPTPADPSRRKTVPLPLASSSRKALSDTTPATNTSNIKMPALAFPPPPPTSTPPPLPQIPSPSIARALASAASTLPQRPPPALSDWWTRRP</sequence>
<feature type="compositionally biased region" description="Pro residues" evidence="1">
    <location>
        <begin position="333"/>
        <end position="349"/>
    </location>
</feature>
<dbReference type="EMBL" id="KN880784">
    <property type="protein sequence ID" value="KIY62437.1"/>
    <property type="molecule type" value="Genomic_DNA"/>
</dbReference>
<feature type="compositionally biased region" description="Pro residues" evidence="1">
    <location>
        <begin position="632"/>
        <end position="649"/>
    </location>
</feature>
<feature type="region of interest" description="Disordered" evidence="1">
    <location>
        <begin position="417"/>
        <end position="439"/>
    </location>
</feature>
<dbReference type="AlphaFoldDB" id="A0A0D7AW51"/>
<gene>
    <name evidence="2" type="ORF">CYLTODRAFT_177326</name>
</gene>
<feature type="compositionally biased region" description="Polar residues" evidence="1">
    <location>
        <begin position="193"/>
        <end position="208"/>
    </location>
</feature>
<proteinExistence type="predicted"/>
<feature type="compositionally biased region" description="Polar residues" evidence="1">
    <location>
        <begin position="308"/>
        <end position="329"/>
    </location>
</feature>